<feature type="transmembrane region" description="Helical" evidence="1">
    <location>
        <begin position="19"/>
        <end position="38"/>
    </location>
</feature>
<dbReference type="GO" id="GO:0050380">
    <property type="term" value="F:undecaprenyl-diphosphatase activity"/>
    <property type="evidence" value="ECO:0007669"/>
    <property type="project" value="UniProtKB-EC"/>
</dbReference>
<feature type="domain" description="Phosphatidic acid phosphatase type 2/haloperoxidase" evidence="2">
    <location>
        <begin position="107"/>
        <end position="221"/>
    </location>
</feature>
<evidence type="ECO:0000256" key="1">
    <source>
        <dbReference type="SAM" id="Phobius"/>
    </source>
</evidence>
<dbReference type="RefSeq" id="WP_183473382.1">
    <property type="nucleotide sequence ID" value="NZ_JACIBX010000008.1"/>
</dbReference>
<organism evidence="3 4">
    <name type="scientific">Limimaricola variabilis</name>
    <dbReference type="NCBI Taxonomy" id="1492771"/>
    <lineage>
        <taxon>Bacteria</taxon>
        <taxon>Pseudomonadati</taxon>
        <taxon>Pseudomonadota</taxon>
        <taxon>Alphaproteobacteria</taxon>
        <taxon>Rhodobacterales</taxon>
        <taxon>Paracoccaceae</taxon>
        <taxon>Limimaricola</taxon>
    </lineage>
</organism>
<keyword evidence="4" id="KW-1185">Reference proteome</keyword>
<reference evidence="3 4" key="1">
    <citation type="submission" date="2020-08" db="EMBL/GenBank/DDBJ databases">
        <title>Genomic Encyclopedia of Type Strains, Phase III (KMG-III): the genomes of soil and plant-associated and newly described type strains.</title>
        <authorList>
            <person name="Whitman W."/>
        </authorList>
    </citation>
    <scope>NUCLEOTIDE SEQUENCE [LARGE SCALE GENOMIC DNA]</scope>
    <source>
        <strain evidence="3 4">CECT 8572</strain>
    </source>
</reference>
<feature type="transmembrane region" description="Helical" evidence="1">
    <location>
        <begin position="79"/>
        <end position="101"/>
    </location>
</feature>
<name>A0ABR6HQI2_9RHOB</name>
<evidence type="ECO:0000313" key="4">
    <source>
        <dbReference type="Proteomes" id="UP000576152"/>
    </source>
</evidence>
<accession>A0ABR6HQI2</accession>
<keyword evidence="1" id="KW-0812">Transmembrane</keyword>
<gene>
    <name evidence="3" type="ORF">FHS00_002280</name>
</gene>
<keyword evidence="3" id="KW-0378">Hydrolase</keyword>
<feature type="transmembrane region" description="Helical" evidence="1">
    <location>
        <begin position="178"/>
        <end position="200"/>
    </location>
</feature>
<dbReference type="Proteomes" id="UP000576152">
    <property type="component" value="Unassembled WGS sequence"/>
</dbReference>
<protein>
    <submittedName>
        <fullName evidence="3">Undecaprenyl-diphosphatase</fullName>
        <ecNumber evidence="3">3.6.1.27</ecNumber>
    </submittedName>
</protein>
<sequence length="241" mass="26241">MTDPTGADIPARLRRRPELWIVLLFLVSLAALGFFLLAGEVVEGDTAAFDETILLALRTPGDLSDPIGSPWVEEMARDMTALGGVAWLTLLTLGVAGYLALSRHTRTMWFLLIAIGSGTALSRTAKMLFERARPDLVPHGSYVYTASFPSGHTMLSAVTYLTLAVMLSRLEPRRVIKVYIMTCAILLTGLVGASRVYLGVHWPTDVIAGWTAGAGWAVLCLLVAQWMQRRGQIEPAEDAKD</sequence>
<feature type="transmembrane region" description="Helical" evidence="1">
    <location>
        <begin position="141"/>
        <end position="166"/>
    </location>
</feature>
<dbReference type="EMBL" id="JACIBX010000008">
    <property type="protein sequence ID" value="MBB3712685.1"/>
    <property type="molecule type" value="Genomic_DNA"/>
</dbReference>
<dbReference type="InterPro" id="IPR036938">
    <property type="entry name" value="PAP2/HPO_sf"/>
</dbReference>
<dbReference type="PANTHER" id="PTHR14969:SF13">
    <property type="entry name" value="AT30094P"/>
    <property type="match status" value="1"/>
</dbReference>
<proteinExistence type="predicted"/>
<dbReference type="SMART" id="SM00014">
    <property type="entry name" value="acidPPc"/>
    <property type="match status" value="1"/>
</dbReference>
<dbReference type="EC" id="3.6.1.27" evidence="3"/>
<dbReference type="Pfam" id="PF01569">
    <property type="entry name" value="PAP2"/>
    <property type="match status" value="1"/>
</dbReference>
<dbReference type="PANTHER" id="PTHR14969">
    <property type="entry name" value="SPHINGOSINE-1-PHOSPHATE PHOSPHOHYDROLASE"/>
    <property type="match status" value="1"/>
</dbReference>
<feature type="transmembrane region" description="Helical" evidence="1">
    <location>
        <begin position="108"/>
        <end position="129"/>
    </location>
</feature>
<dbReference type="CDD" id="cd03392">
    <property type="entry name" value="PAP2_like_2"/>
    <property type="match status" value="1"/>
</dbReference>
<evidence type="ECO:0000259" key="2">
    <source>
        <dbReference type="SMART" id="SM00014"/>
    </source>
</evidence>
<comment type="caution">
    <text evidence="3">The sequence shown here is derived from an EMBL/GenBank/DDBJ whole genome shotgun (WGS) entry which is preliminary data.</text>
</comment>
<dbReference type="SUPFAM" id="SSF48317">
    <property type="entry name" value="Acid phosphatase/Vanadium-dependent haloperoxidase"/>
    <property type="match status" value="1"/>
</dbReference>
<feature type="transmembrane region" description="Helical" evidence="1">
    <location>
        <begin position="206"/>
        <end position="224"/>
    </location>
</feature>
<keyword evidence="1" id="KW-0472">Membrane</keyword>
<dbReference type="InterPro" id="IPR000326">
    <property type="entry name" value="PAP2/HPO"/>
</dbReference>
<keyword evidence="1" id="KW-1133">Transmembrane helix</keyword>
<dbReference type="Gene3D" id="1.20.144.10">
    <property type="entry name" value="Phosphatidic acid phosphatase type 2/haloperoxidase"/>
    <property type="match status" value="1"/>
</dbReference>
<evidence type="ECO:0000313" key="3">
    <source>
        <dbReference type="EMBL" id="MBB3712685.1"/>
    </source>
</evidence>